<dbReference type="PATRIC" id="fig|864069.3.peg.3660"/>
<evidence type="ECO:0008006" key="3">
    <source>
        <dbReference type="Google" id="ProtNLM"/>
    </source>
</evidence>
<organism evidence="1 2">
    <name type="scientific">Microvirga lotononidis</name>
    <dbReference type="NCBI Taxonomy" id="864069"/>
    <lineage>
        <taxon>Bacteria</taxon>
        <taxon>Pseudomonadati</taxon>
        <taxon>Pseudomonadota</taxon>
        <taxon>Alphaproteobacteria</taxon>
        <taxon>Hyphomicrobiales</taxon>
        <taxon>Methylobacteriaceae</taxon>
        <taxon>Microvirga</taxon>
    </lineage>
</organism>
<protein>
    <recommendedName>
        <fullName evidence="3">DUF2332 domain-containing protein</fullName>
    </recommendedName>
</protein>
<sequence>MTTAIAETYRRFAREEARGRSPLYEALSESIADDPDMLAHLADLPPAKQQPNLLLAAVRHVTGVPGGWADFRRNALAHWGEIRTVIMERSTQTNEAGRCAALLPVLALLPQPLALLEVGTSAGLCLLPDRYAYDYGVHVLRPVDMTADTPVFPCRADEATPVPKSLPRVVWRAGLDIRPLDVKDADQMAWLETLVWPEQSDRLARLRAAVQVARADPPSIVQGDLTRDLPLLVKEAPRDATLVVFHTAVLAYVSDQAQRDAFAAQALSLCDYWISNEEPRVFPSIAAKIDRELRPPLFMLAVNGQPVAAAHPHGATLDWIAEPPPANGRRKSTM</sequence>
<proteinExistence type="predicted"/>
<dbReference type="EMBL" id="JH660645">
    <property type="protein sequence ID" value="EIM26811.1"/>
    <property type="molecule type" value="Genomic_DNA"/>
</dbReference>
<reference evidence="1 2" key="1">
    <citation type="submission" date="2012-02" db="EMBL/GenBank/DDBJ databases">
        <title>Improved High-Quality Draft sequence of Microvirga sp. WSM3557.</title>
        <authorList>
            <consortium name="US DOE Joint Genome Institute"/>
            <person name="Lucas S."/>
            <person name="Han J."/>
            <person name="Lapidus A."/>
            <person name="Cheng J.-F."/>
            <person name="Goodwin L."/>
            <person name="Pitluck S."/>
            <person name="Peters L."/>
            <person name="Zhang X."/>
            <person name="Detter J.C."/>
            <person name="Han C."/>
            <person name="Tapia R."/>
            <person name="Land M."/>
            <person name="Hauser L."/>
            <person name="Kyrpides N."/>
            <person name="Ivanova N."/>
            <person name="Pagani I."/>
            <person name="Brau L."/>
            <person name="Yates R."/>
            <person name="O'Hara G."/>
            <person name="Rui T."/>
            <person name="Howieson J."/>
            <person name="Reeve W."/>
            <person name="Woyke T."/>
        </authorList>
    </citation>
    <scope>NUCLEOTIDE SEQUENCE [LARGE SCALE GENOMIC DNA]</scope>
    <source>
        <strain evidence="1 2">WSM3557</strain>
    </source>
</reference>
<dbReference type="AlphaFoldDB" id="I4YS69"/>
<evidence type="ECO:0000313" key="1">
    <source>
        <dbReference type="EMBL" id="EIM26811.1"/>
    </source>
</evidence>
<keyword evidence="2" id="KW-1185">Reference proteome</keyword>
<dbReference type="OrthoDB" id="7666987at2"/>
<dbReference type="RefSeq" id="WP_009762862.1">
    <property type="nucleotide sequence ID" value="NZ_CP141050.1"/>
</dbReference>
<dbReference type="Proteomes" id="UP000003947">
    <property type="component" value="Unassembled WGS sequence"/>
</dbReference>
<dbReference type="Pfam" id="PF10094">
    <property type="entry name" value="DUF2332"/>
    <property type="match status" value="1"/>
</dbReference>
<dbReference type="HOGENOM" id="CLU_065141_0_0_5"/>
<dbReference type="InterPro" id="IPR011200">
    <property type="entry name" value="UCP012608"/>
</dbReference>
<accession>I4YS69</accession>
<name>I4YS69_9HYPH</name>
<gene>
    <name evidence="1" type="ORF">MicloDRAFT_00033610</name>
</gene>
<dbReference type="eggNOG" id="COG4427">
    <property type="taxonomic scope" value="Bacteria"/>
</dbReference>
<evidence type="ECO:0000313" key="2">
    <source>
        <dbReference type="Proteomes" id="UP000003947"/>
    </source>
</evidence>